<keyword evidence="3" id="KW-1185">Reference proteome</keyword>
<proteinExistence type="predicted"/>
<dbReference type="RefSeq" id="WP_221338276.1">
    <property type="nucleotide sequence ID" value="NZ_BAAAWY010000016.1"/>
</dbReference>
<feature type="domain" description="Aminoglycoside phosphotransferase" evidence="1">
    <location>
        <begin position="41"/>
        <end position="256"/>
    </location>
</feature>
<dbReference type="SUPFAM" id="SSF56112">
    <property type="entry name" value="Protein kinase-like (PK-like)"/>
    <property type="match status" value="1"/>
</dbReference>
<protein>
    <recommendedName>
        <fullName evidence="1">Aminoglycoside phosphotransferase domain-containing protein</fullName>
    </recommendedName>
</protein>
<dbReference type="Pfam" id="PF01636">
    <property type="entry name" value="APH"/>
    <property type="match status" value="1"/>
</dbReference>
<dbReference type="InterPro" id="IPR002575">
    <property type="entry name" value="Aminoglycoside_PTrfase"/>
</dbReference>
<name>A0A7W9KPX5_9PSEU</name>
<evidence type="ECO:0000313" key="3">
    <source>
        <dbReference type="Proteomes" id="UP000585638"/>
    </source>
</evidence>
<dbReference type="AlphaFoldDB" id="A0A7W9KPX5"/>
<comment type="caution">
    <text evidence="2">The sequence shown here is derived from an EMBL/GenBank/DDBJ whole genome shotgun (WGS) entry which is preliminary data.</text>
</comment>
<gene>
    <name evidence="2" type="ORF">BJ998_007683</name>
</gene>
<organism evidence="2 3">
    <name type="scientific">Kutzneria kofuensis</name>
    <dbReference type="NCBI Taxonomy" id="103725"/>
    <lineage>
        <taxon>Bacteria</taxon>
        <taxon>Bacillati</taxon>
        <taxon>Actinomycetota</taxon>
        <taxon>Actinomycetes</taxon>
        <taxon>Pseudonocardiales</taxon>
        <taxon>Pseudonocardiaceae</taxon>
        <taxon>Kutzneria</taxon>
    </lineage>
</organism>
<sequence>MTVLDGGLVDTLPRDLADRLAERVGADRLRQVRAASFKERSSNGWFRGAVDGQEVFVKLYARADRAAADRAVSAAVGPAHTTRLLGWGRDERTGEHAVFAWEDCTGLPWDARAAATAGRLLAVVHDTPPPLGPDGSPILAGLPTAESHYDRLLAGLAQQAPHLFARISGRLTGSWATDLVAAAQRAAAQAPAVVLHGDFSFRNIARTARGVDVVFDFERAVTGPVEQDLGRLWDRELAAIEGGHDAFVAGYRAGRAQDPGPFSTAALDFARLSCAVSTLIAARRTRDPEFEAEGLAILEALT</sequence>
<dbReference type="Gene3D" id="3.90.1200.10">
    <property type="match status" value="1"/>
</dbReference>
<dbReference type="InterPro" id="IPR011009">
    <property type="entry name" value="Kinase-like_dom_sf"/>
</dbReference>
<evidence type="ECO:0000259" key="1">
    <source>
        <dbReference type="Pfam" id="PF01636"/>
    </source>
</evidence>
<reference evidence="2 3" key="1">
    <citation type="submission" date="2020-08" db="EMBL/GenBank/DDBJ databases">
        <title>Sequencing the genomes of 1000 actinobacteria strains.</title>
        <authorList>
            <person name="Klenk H.-P."/>
        </authorList>
    </citation>
    <scope>NUCLEOTIDE SEQUENCE [LARGE SCALE GENOMIC DNA]</scope>
    <source>
        <strain evidence="2 3">DSM 43851</strain>
    </source>
</reference>
<evidence type="ECO:0000313" key="2">
    <source>
        <dbReference type="EMBL" id="MBB5896487.1"/>
    </source>
</evidence>
<accession>A0A7W9KPX5</accession>
<dbReference type="Proteomes" id="UP000585638">
    <property type="component" value="Unassembled WGS sequence"/>
</dbReference>
<dbReference type="EMBL" id="JACHIR010000001">
    <property type="protein sequence ID" value="MBB5896487.1"/>
    <property type="molecule type" value="Genomic_DNA"/>
</dbReference>